<proteinExistence type="predicted"/>
<evidence type="ECO:0000313" key="2">
    <source>
        <dbReference type="EMBL" id="CAI2165173.1"/>
    </source>
</evidence>
<dbReference type="EMBL" id="CAMKVN010000202">
    <property type="protein sequence ID" value="CAI2165173.1"/>
    <property type="molecule type" value="Genomic_DNA"/>
</dbReference>
<name>A0A9W4WIX0_9GLOM</name>
<dbReference type="PANTHER" id="PTHR11933:SF5">
    <property type="entry name" value="MITOCHONDRIAL TRNA-SPECIFIC 2-THIOURIDYLASE 1"/>
    <property type="match status" value="1"/>
</dbReference>
<evidence type="ECO:0000259" key="1">
    <source>
        <dbReference type="Pfam" id="PF20258"/>
    </source>
</evidence>
<accession>A0A9W4WIX0</accession>
<dbReference type="AlphaFoldDB" id="A0A9W4WIX0"/>
<dbReference type="GO" id="GO:0005739">
    <property type="term" value="C:mitochondrion"/>
    <property type="evidence" value="ECO:0007669"/>
    <property type="project" value="TreeGrafter"/>
</dbReference>
<protein>
    <submittedName>
        <fullName evidence="2">7283_t:CDS:1</fullName>
    </submittedName>
</protein>
<dbReference type="Pfam" id="PF20258">
    <property type="entry name" value="tRNA_Me_trans_C"/>
    <property type="match status" value="1"/>
</dbReference>
<comment type="caution">
    <text evidence="2">The sequence shown here is derived from an EMBL/GenBank/DDBJ whole genome shotgun (WGS) entry which is preliminary data.</text>
</comment>
<gene>
    <name evidence="2" type="ORF">FWILDA_LOCUS1938</name>
</gene>
<dbReference type="OrthoDB" id="3685at2759"/>
<feature type="domain" description="tRNA-specific 2-thiouridylase MnmA-like C-terminal" evidence="1">
    <location>
        <begin position="73"/>
        <end position="108"/>
    </location>
</feature>
<dbReference type="GO" id="GO:0002143">
    <property type="term" value="P:tRNA wobble position uridine thiolation"/>
    <property type="evidence" value="ECO:0007669"/>
    <property type="project" value="TreeGrafter"/>
</dbReference>
<dbReference type="InterPro" id="IPR014729">
    <property type="entry name" value="Rossmann-like_a/b/a_fold"/>
</dbReference>
<dbReference type="Pfam" id="PF03054">
    <property type="entry name" value="tRNA_Me_trans"/>
    <property type="match status" value="1"/>
</dbReference>
<dbReference type="Gene3D" id="3.40.50.620">
    <property type="entry name" value="HUPs"/>
    <property type="match status" value="1"/>
</dbReference>
<dbReference type="InterPro" id="IPR046885">
    <property type="entry name" value="MnmA-like_C"/>
</dbReference>
<dbReference type="Proteomes" id="UP001153678">
    <property type="component" value="Unassembled WGS sequence"/>
</dbReference>
<organism evidence="2 3">
    <name type="scientific">Funneliformis geosporum</name>
    <dbReference type="NCBI Taxonomy" id="1117311"/>
    <lineage>
        <taxon>Eukaryota</taxon>
        <taxon>Fungi</taxon>
        <taxon>Fungi incertae sedis</taxon>
        <taxon>Mucoromycota</taxon>
        <taxon>Glomeromycotina</taxon>
        <taxon>Glomeromycetes</taxon>
        <taxon>Glomerales</taxon>
        <taxon>Glomeraceae</taxon>
        <taxon>Funneliformis</taxon>
    </lineage>
</organism>
<keyword evidence="3" id="KW-1185">Reference proteome</keyword>
<sequence length="114" mass="12850">MIQDYENGIAPNPDVICNLEIKFGWFLNKCLESFNGKDNEITWIASGHYVQIEHKDSGQDKLMRVAEEKLKGSDERYTMKFNTPKSAIAPGQNVVVWDGNWCIGSGIIENSLAQ</sequence>
<evidence type="ECO:0000313" key="3">
    <source>
        <dbReference type="Proteomes" id="UP001153678"/>
    </source>
</evidence>
<dbReference type="PANTHER" id="PTHR11933">
    <property type="entry name" value="TRNA 5-METHYLAMINOMETHYL-2-THIOURIDYLATE -METHYLTRANSFERASE"/>
    <property type="match status" value="1"/>
</dbReference>
<reference evidence="2" key="1">
    <citation type="submission" date="2022-08" db="EMBL/GenBank/DDBJ databases">
        <authorList>
            <person name="Kallberg Y."/>
            <person name="Tangrot J."/>
            <person name="Rosling A."/>
        </authorList>
    </citation>
    <scope>NUCLEOTIDE SEQUENCE</scope>
    <source>
        <strain evidence="2">Wild A</strain>
    </source>
</reference>